<organism evidence="2 3">
    <name type="scientific">Opisthorchis viverrini</name>
    <name type="common">Southeast Asian liver fluke</name>
    <dbReference type="NCBI Taxonomy" id="6198"/>
    <lineage>
        <taxon>Eukaryota</taxon>
        <taxon>Metazoa</taxon>
        <taxon>Spiralia</taxon>
        <taxon>Lophotrochozoa</taxon>
        <taxon>Platyhelminthes</taxon>
        <taxon>Trematoda</taxon>
        <taxon>Digenea</taxon>
        <taxon>Opisthorchiida</taxon>
        <taxon>Opisthorchiata</taxon>
        <taxon>Opisthorchiidae</taxon>
        <taxon>Opisthorchis</taxon>
    </lineage>
</organism>
<evidence type="ECO:0000313" key="2">
    <source>
        <dbReference type="EMBL" id="KER28489.1"/>
    </source>
</evidence>
<reference evidence="2 3" key="1">
    <citation type="submission" date="2013-11" db="EMBL/GenBank/DDBJ databases">
        <title>Opisthorchis viverrini - life in the bile duct.</title>
        <authorList>
            <person name="Young N.D."/>
            <person name="Nagarajan N."/>
            <person name="Lin S.J."/>
            <person name="Korhonen P.K."/>
            <person name="Jex A.R."/>
            <person name="Hall R.S."/>
            <person name="Safavi-Hemami H."/>
            <person name="Kaewkong W."/>
            <person name="Bertrand D."/>
            <person name="Gao S."/>
            <person name="Seet Q."/>
            <person name="Wongkham S."/>
            <person name="Teh B.T."/>
            <person name="Wongkham C."/>
            <person name="Intapan P.M."/>
            <person name="Maleewong W."/>
            <person name="Yang X."/>
            <person name="Hu M."/>
            <person name="Wang Z."/>
            <person name="Hofmann A."/>
            <person name="Sternberg P.W."/>
            <person name="Tan P."/>
            <person name="Wang J."/>
            <person name="Gasser R.B."/>
        </authorList>
    </citation>
    <scope>NUCLEOTIDE SEQUENCE [LARGE SCALE GENOMIC DNA]</scope>
</reference>
<dbReference type="KEGG" id="ovi:T265_13574"/>
<accession>A0A075AG82</accession>
<dbReference type="CTD" id="20327741"/>
<dbReference type="GeneID" id="20327741"/>
<feature type="compositionally biased region" description="Polar residues" evidence="1">
    <location>
        <begin position="20"/>
        <end position="35"/>
    </location>
</feature>
<keyword evidence="3" id="KW-1185">Reference proteome</keyword>
<name>A0A075AG82_OPIVI</name>
<evidence type="ECO:0000256" key="1">
    <source>
        <dbReference type="SAM" id="MobiDB-lite"/>
    </source>
</evidence>
<sequence>MPANLDQAPLARRFSPPHGDSSTTLNPPKSQAVVTPSKLTDPLENSIQSLPAWVTWQYPITHASFGWHG</sequence>
<feature type="region of interest" description="Disordered" evidence="1">
    <location>
        <begin position="1"/>
        <end position="35"/>
    </location>
</feature>
<dbReference type="RefSeq" id="XP_009167797.1">
    <property type="nucleotide sequence ID" value="XM_009169533.1"/>
</dbReference>
<protein>
    <submittedName>
        <fullName evidence="2">Uncharacterized protein</fullName>
    </submittedName>
</protein>
<gene>
    <name evidence="2" type="ORF">T265_13574</name>
</gene>
<evidence type="ECO:0000313" key="3">
    <source>
        <dbReference type="Proteomes" id="UP000054324"/>
    </source>
</evidence>
<dbReference type="EMBL" id="KL596698">
    <property type="protein sequence ID" value="KER28489.1"/>
    <property type="molecule type" value="Genomic_DNA"/>
</dbReference>
<feature type="non-terminal residue" evidence="2">
    <location>
        <position position="69"/>
    </location>
</feature>
<proteinExistence type="predicted"/>
<dbReference type="Proteomes" id="UP000054324">
    <property type="component" value="Unassembled WGS sequence"/>
</dbReference>
<dbReference type="AlphaFoldDB" id="A0A075AG82"/>